<name>A0A645AP25_9ZZZZ</name>
<proteinExistence type="predicted"/>
<gene>
    <name evidence="1" type="ORF">SDC9_101780</name>
</gene>
<reference evidence="1" key="1">
    <citation type="submission" date="2019-08" db="EMBL/GenBank/DDBJ databases">
        <authorList>
            <person name="Kucharzyk K."/>
            <person name="Murdoch R.W."/>
            <person name="Higgins S."/>
            <person name="Loffler F."/>
        </authorList>
    </citation>
    <scope>NUCLEOTIDE SEQUENCE</scope>
</reference>
<organism evidence="1">
    <name type="scientific">bioreactor metagenome</name>
    <dbReference type="NCBI Taxonomy" id="1076179"/>
    <lineage>
        <taxon>unclassified sequences</taxon>
        <taxon>metagenomes</taxon>
        <taxon>ecological metagenomes</taxon>
    </lineage>
</organism>
<sequence>MAKNANLITLNGSRIDDAALLDDFCAADKIGPFWIGKTAFYYRDGLKKRCIPFTDIDQAFMRIEPVPTRCCCCKLDFEIYRLVVCSQGKELADIRTEDEGMVDKALAFLKNHSPKIKLGYTKPA</sequence>
<accession>A0A645AP25</accession>
<dbReference type="AlphaFoldDB" id="A0A645AP25"/>
<protein>
    <submittedName>
        <fullName evidence="1">Uncharacterized protein</fullName>
    </submittedName>
</protein>
<comment type="caution">
    <text evidence="1">The sequence shown here is derived from an EMBL/GenBank/DDBJ whole genome shotgun (WGS) entry which is preliminary data.</text>
</comment>
<dbReference type="EMBL" id="VSSQ01015062">
    <property type="protein sequence ID" value="MPM54995.1"/>
    <property type="molecule type" value="Genomic_DNA"/>
</dbReference>
<evidence type="ECO:0000313" key="1">
    <source>
        <dbReference type="EMBL" id="MPM54995.1"/>
    </source>
</evidence>